<dbReference type="Proteomes" id="UP000700334">
    <property type="component" value="Unassembled WGS sequence"/>
</dbReference>
<dbReference type="AlphaFoldDB" id="A0A8J6A221"/>
<comment type="caution">
    <text evidence="1">The sequence shown here is derived from an EMBL/GenBank/DDBJ whole genome shotgun (WGS) entry which is preliminary data.</text>
</comment>
<reference evidence="1" key="1">
    <citation type="journal article" date="2021" name="Evol. Appl.">
        <title>The genome of the Pyrenean desman and the effects of bottlenecks and inbreeding on the genomic landscape of an endangered species.</title>
        <authorList>
            <person name="Escoda L."/>
            <person name="Castresana J."/>
        </authorList>
    </citation>
    <scope>NUCLEOTIDE SEQUENCE</scope>
    <source>
        <strain evidence="1">IBE-C5619</strain>
    </source>
</reference>
<keyword evidence="2" id="KW-1185">Reference proteome</keyword>
<name>A0A8J6A221_GALPY</name>
<gene>
    <name evidence="1" type="ORF">J0S82_003465</name>
</gene>
<dbReference type="EMBL" id="JAGFMF010011853">
    <property type="protein sequence ID" value="KAG8511212.1"/>
    <property type="molecule type" value="Genomic_DNA"/>
</dbReference>
<protein>
    <submittedName>
        <fullName evidence="1">Uncharacterized protein</fullName>
    </submittedName>
</protein>
<evidence type="ECO:0000313" key="2">
    <source>
        <dbReference type="Proteomes" id="UP000700334"/>
    </source>
</evidence>
<sequence>MSKVIPTGLREVKSRAPIFPSSPQEPPLKY</sequence>
<accession>A0A8J6A221</accession>
<evidence type="ECO:0000313" key="1">
    <source>
        <dbReference type="EMBL" id="KAG8511212.1"/>
    </source>
</evidence>
<proteinExistence type="predicted"/>
<organism evidence="1 2">
    <name type="scientific">Galemys pyrenaicus</name>
    <name type="common">Iberian desman</name>
    <name type="synonym">Pyrenean desman</name>
    <dbReference type="NCBI Taxonomy" id="202257"/>
    <lineage>
        <taxon>Eukaryota</taxon>
        <taxon>Metazoa</taxon>
        <taxon>Chordata</taxon>
        <taxon>Craniata</taxon>
        <taxon>Vertebrata</taxon>
        <taxon>Euteleostomi</taxon>
        <taxon>Mammalia</taxon>
        <taxon>Eutheria</taxon>
        <taxon>Laurasiatheria</taxon>
        <taxon>Eulipotyphla</taxon>
        <taxon>Talpidae</taxon>
        <taxon>Galemys</taxon>
    </lineage>
</organism>